<evidence type="ECO:0000313" key="2">
    <source>
        <dbReference type="EMBL" id="CAB3264541.1"/>
    </source>
</evidence>
<gene>
    <name evidence="2" type="primary">Nynrin-013</name>
</gene>
<dbReference type="Pfam" id="PF00078">
    <property type="entry name" value="RVT_1"/>
    <property type="match status" value="1"/>
</dbReference>
<dbReference type="SUPFAM" id="SSF56672">
    <property type="entry name" value="DNA/RNA polymerases"/>
    <property type="match status" value="1"/>
</dbReference>
<accession>A0A6F9DMX7</accession>
<dbReference type="InterPro" id="IPR000477">
    <property type="entry name" value="RT_dom"/>
</dbReference>
<protein>
    <submittedName>
        <fullName evidence="2">Pol-like protein</fullName>
    </submittedName>
</protein>
<sequence length="1146" mass="129478">MAPTSYLKICTLNVNGIGQASKRHALFRHLSSLNFDLFCLQETHSTPQTESLWKSEWTSGPILLNSAPHKGSASGGVAVLLNSSSISILNSISDSTGRIITTDISTRTHTIHIVNIYAPSGSKNHQARNTFFDSLYPYINSPHPIILTGDFNCVENPSLDRYPPSHTHPPNKTLQNLLTTFHLQDSFRLLHPTLRQFTRRAPNTQSRIDRIYISPALTPKQHTFLPTSLSDHDLVILTLNLVSAPPRGRGTWKNNVNTLHDPHFQKHLRQLYPVWKTLAPFHPNPLDFWLTLKVKFKKLIQTHSKRIAQEQRTHTHNLQTQLNTLRQTLNDDPSSENYKTFLAVKKSLATLHLDTARSHLIKSLASDPHFKHMADKTLYSQLLPSKRHPPITELENDLGLPLTTPKEMLSHTHRFFTDLYSDQNKPIPPPDNIFLKQPLNPIPEDQTQSLSQPLSKSEIKNTISLFPNGKTPGPDGLSIEFYSLYWDLIGADLTQALDHAYLNAYTPLEFNLGHLTLIHKKNNPSLLTNYRPISLLNADLKILQKTLNLRIKPFLSQIISQNQFAQPNSTTSDATTLLRDLFHEATSRSSDSFFVSLDFQKAFDSISYTWLKLQLTRKRFPPTFVNYILSLQTTAYSHTLLNGFATTGFPIRRGVRQGDPLSLTLFLIAIDPLLAAIQNHPSISPVPAPCRNTPKAIAFADDVTLAVAGSHSLETSFQLISRFTLITGLALNPTKTQAIATLCPPNSPNLPDINWNPTVITPLNIPIGHPKSITAAWRNAICSLKETSTSLKHPFLTYDAKSILTKTLLLPKLSYLARTYPLPPTQRETVDGIVVDFISAYPNPPLPIKTLSARRDLGGYDVANIPLYTDIFFLAPLRKYLLHRIFDTPTTPQLSLLEYHVGHPISRLFNLRTRNYLPHSNKPSPFYQTTLSLLAKLNPTQSELLSPKSKPLYTRLVNPDPDPTNPTDWSLIHHPIHPNYIKTFNYRLKQKTLPLHCKFTIFFLDKDTNCYLCNTHFETYDHLFHTCPQIQSLLTLAKKIFTKTTGNPTTYFDTPSHYEFIKPDHPSASEHTLISLLNSTLSHAIWKTRNKIKAETHSISPTLDKDLARSLIRSLHSKLSIQRNRPNSIHLEVMANAVKAINLIKI</sequence>
<dbReference type="SUPFAM" id="SSF56219">
    <property type="entry name" value="DNase I-like"/>
    <property type="match status" value="1"/>
</dbReference>
<dbReference type="EMBL" id="LR788679">
    <property type="protein sequence ID" value="CAB3264541.1"/>
    <property type="molecule type" value="mRNA"/>
</dbReference>
<dbReference type="InterPro" id="IPR005135">
    <property type="entry name" value="Endo/exonuclease/phosphatase"/>
</dbReference>
<dbReference type="GO" id="GO:0003824">
    <property type="term" value="F:catalytic activity"/>
    <property type="evidence" value="ECO:0007669"/>
    <property type="project" value="InterPro"/>
</dbReference>
<dbReference type="CDD" id="cd09076">
    <property type="entry name" value="L1-EN"/>
    <property type="match status" value="1"/>
</dbReference>
<organism evidence="2">
    <name type="scientific">Phallusia mammillata</name>
    <dbReference type="NCBI Taxonomy" id="59560"/>
    <lineage>
        <taxon>Eukaryota</taxon>
        <taxon>Metazoa</taxon>
        <taxon>Chordata</taxon>
        <taxon>Tunicata</taxon>
        <taxon>Ascidiacea</taxon>
        <taxon>Phlebobranchia</taxon>
        <taxon>Ascidiidae</taxon>
        <taxon>Phallusia</taxon>
    </lineage>
</organism>
<feature type="domain" description="Reverse transcriptase" evidence="1">
    <location>
        <begin position="499"/>
        <end position="760"/>
    </location>
</feature>
<dbReference type="InterPro" id="IPR043502">
    <property type="entry name" value="DNA/RNA_pol_sf"/>
</dbReference>
<dbReference type="InterPro" id="IPR036691">
    <property type="entry name" value="Endo/exonu/phosph_ase_sf"/>
</dbReference>
<dbReference type="PROSITE" id="PS50878">
    <property type="entry name" value="RT_POL"/>
    <property type="match status" value="1"/>
</dbReference>
<dbReference type="InterPro" id="IPR026960">
    <property type="entry name" value="RVT-Znf"/>
</dbReference>
<dbReference type="Pfam" id="PF03372">
    <property type="entry name" value="Exo_endo_phos"/>
    <property type="match status" value="1"/>
</dbReference>
<reference evidence="2" key="1">
    <citation type="submission" date="2020-04" db="EMBL/GenBank/DDBJ databases">
        <authorList>
            <person name="Neveu A P."/>
        </authorList>
    </citation>
    <scope>NUCLEOTIDE SEQUENCE</scope>
    <source>
        <tissue evidence="2">Whole embryo</tissue>
    </source>
</reference>
<dbReference type="Pfam" id="PF13966">
    <property type="entry name" value="zf-RVT"/>
    <property type="match status" value="1"/>
</dbReference>
<dbReference type="Gene3D" id="3.60.10.10">
    <property type="entry name" value="Endonuclease/exonuclease/phosphatase"/>
    <property type="match status" value="1"/>
</dbReference>
<dbReference type="PANTHER" id="PTHR19446">
    <property type="entry name" value="REVERSE TRANSCRIPTASES"/>
    <property type="match status" value="1"/>
</dbReference>
<dbReference type="AlphaFoldDB" id="A0A6F9DMX7"/>
<dbReference type="CDD" id="cd01650">
    <property type="entry name" value="RT_nLTR_like"/>
    <property type="match status" value="1"/>
</dbReference>
<proteinExistence type="evidence at transcript level"/>
<evidence type="ECO:0000259" key="1">
    <source>
        <dbReference type="PROSITE" id="PS50878"/>
    </source>
</evidence>
<name>A0A6F9DMX7_9ASCI</name>